<gene>
    <name evidence="1" type="ORF">ATZ36_07035</name>
</gene>
<organism evidence="1 2">
    <name type="scientific">Endomicrobium trichonymphae</name>
    <dbReference type="NCBI Taxonomy" id="1408204"/>
    <lineage>
        <taxon>Bacteria</taxon>
        <taxon>Pseudomonadati</taxon>
        <taxon>Elusimicrobiota</taxon>
        <taxon>Endomicrobiia</taxon>
        <taxon>Endomicrobiales</taxon>
        <taxon>Endomicrobiaceae</taxon>
        <taxon>Candidatus Endomicrobiellum</taxon>
    </lineage>
</organism>
<comment type="caution">
    <text evidence="1">The sequence shown here is derived from an EMBL/GenBank/DDBJ whole genome shotgun (WGS) entry which is preliminary data.</text>
</comment>
<protein>
    <recommendedName>
        <fullName evidence="3">16S rRNA (Cytosine(1402)-N(4))-methyltransferase</fullName>
    </recommendedName>
</protein>
<evidence type="ECO:0008006" key="3">
    <source>
        <dbReference type="Google" id="ProtNLM"/>
    </source>
</evidence>
<reference evidence="1 2" key="1">
    <citation type="submission" date="2015-11" db="EMBL/GenBank/DDBJ databases">
        <title>Evidence for parallel genomic evolution in an endosymbiosis of termite gut flagellates.</title>
        <authorList>
            <person name="Zheng H."/>
        </authorList>
    </citation>
    <scope>NUCLEOTIDE SEQUENCE [LARGE SCALE GENOMIC DNA]</scope>
    <source>
        <strain evidence="1 2">CET450</strain>
    </source>
</reference>
<dbReference type="PANTHER" id="PTHR11265">
    <property type="entry name" value="S-ADENOSYL-METHYLTRANSFERASE MRAW"/>
    <property type="match status" value="1"/>
</dbReference>
<name>A0A1E5IHP1_ENDTX</name>
<dbReference type="AlphaFoldDB" id="A0A1E5IHP1"/>
<dbReference type="SUPFAM" id="SSF53335">
    <property type="entry name" value="S-adenosyl-L-methionine-dependent methyltransferases"/>
    <property type="match status" value="1"/>
</dbReference>
<dbReference type="PANTHER" id="PTHR11265:SF0">
    <property type="entry name" value="12S RRNA N4-METHYLCYTIDINE METHYLTRANSFERASE"/>
    <property type="match status" value="1"/>
</dbReference>
<dbReference type="Proteomes" id="UP000095237">
    <property type="component" value="Unassembled WGS sequence"/>
</dbReference>
<dbReference type="InterPro" id="IPR029063">
    <property type="entry name" value="SAM-dependent_MTases_sf"/>
</dbReference>
<dbReference type="GO" id="GO:0070475">
    <property type="term" value="P:rRNA base methylation"/>
    <property type="evidence" value="ECO:0007669"/>
    <property type="project" value="TreeGrafter"/>
</dbReference>
<dbReference type="GO" id="GO:0071424">
    <property type="term" value="F:rRNA (cytosine-N4-)-methyltransferase activity"/>
    <property type="evidence" value="ECO:0007669"/>
    <property type="project" value="TreeGrafter"/>
</dbReference>
<keyword evidence="2" id="KW-1185">Reference proteome</keyword>
<dbReference type="Gene3D" id="3.40.50.150">
    <property type="entry name" value="Vaccinia Virus protein VP39"/>
    <property type="match status" value="1"/>
</dbReference>
<dbReference type="EMBL" id="LNVX01000528">
    <property type="protein sequence ID" value="OEG69925.1"/>
    <property type="molecule type" value="Genomic_DNA"/>
</dbReference>
<evidence type="ECO:0000313" key="2">
    <source>
        <dbReference type="Proteomes" id="UP000095237"/>
    </source>
</evidence>
<sequence>MFHIPVMLLETSRYLISKPGGLYVDCTFGSGGHTSYLLDKFKDIKIVAFDWDEDSSKKFIEKEFGGRVSFYKRQF</sequence>
<dbReference type="Pfam" id="PF01795">
    <property type="entry name" value="Methyltransf_5"/>
    <property type="match status" value="1"/>
</dbReference>
<accession>A0A1E5IHP1</accession>
<proteinExistence type="predicted"/>
<dbReference type="InterPro" id="IPR002903">
    <property type="entry name" value="RsmH"/>
</dbReference>
<evidence type="ECO:0000313" key="1">
    <source>
        <dbReference type="EMBL" id="OEG69925.1"/>
    </source>
</evidence>